<evidence type="ECO:0000256" key="5">
    <source>
        <dbReference type="SAM" id="SignalP"/>
    </source>
</evidence>
<dbReference type="RefSeq" id="WP_305750060.1">
    <property type="nucleotide sequence ID" value="NZ_JAUZEE010000006.1"/>
</dbReference>
<evidence type="ECO:0000256" key="2">
    <source>
        <dbReference type="ARBA" id="ARBA00022723"/>
    </source>
</evidence>
<dbReference type="InterPro" id="IPR036909">
    <property type="entry name" value="Cyt_c-like_dom_sf"/>
</dbReference>
<evidence type="ECO:0000256" key="4">
    <source>
        <dbReference type="PROSITE-ProRule" id="PRU00433"/>
    </source>
</evidence>
<keyword evidence="3 4" id="KW-0408">Iron</keyword>
<dbReference type="Proteomes" id="UP001235760">
    <property type="component" value="Unassembled WGS sequence"/>
</dbReference>
<feature type="signal peptide" evidence="5">
    <location>
        <begin position="1"/>
        <end position="31"/>
    </location>
</feature>
<proteinExistence type="predicted"/>
<organism evidence="7 8">
    <name type="scientific">Leptothrix discophora</name>
    <dbReference type="NCBI Taxonomy" id="89"/>
    <lineage>
        <taxon>Bacteria</taxon>
        <taxon>Pseudomonadati</taxon>
        <taxon>Pseudomonadota</taxon>
        <taxon>Betaproteobacteria</taxon>
        <taxon>Burkholderiales</taxon>
        <taxon>Sphaerotilaceae</taxon>
        <taxon>Leptothrix</taxon>
    </lineage>
</organism>
<dbReference type="SUPFAM" id="SSF46626">
    <property type="entry name" value="Cytochrome c"/>
    <property type="match status" value="1"/>
</dbReference>
<sequence>MTTQALNRLATAATAATLLLAAAAMPTATQAAGLSDDAAHQLAAQAGCPTCHAVERGAKGPEGLPPIGPAWRDVSAKYRGQKGADDALTQAVLQGSNPYDSHWKGKASGLAMPPNAVAIGQDDARKLVGWILRLDAK</sequence>
<keyword evidence="8" id="KW-1185">Reference proteome</keyword>
<evidence type="ECO:0000313" key="8">
    <source>
        <dbReference type="Proteomes" id="UP001235760"/>
    </source>
</evidence>
<reference evidence="7 8" key="1">
    <citation type="submission" date="2023-08" db="EMBL/GenBank/DDBJ databases">
        <authorList>
            <person name="Roldan D.M."/>
            <person name="Menes R.J."/>
        </authorList>
    </citation>
    <scope>NUCLEOTIDE SEQUENCE [LARGE SCALE GENOMIC DNA]</scope>
    <source>
        <strain evidence="7 8">CCM 2812</strain>
    </source>
</reference>
<keyword evidence="2 4" id="KW-0479">Metal-binding</keyword>
<feature type="domain" description="Cytochrome c" evidence="6">
    <location>
        <begin position="28"/>
        <end position="135"/>
    </location>
</feature>
<evidence type="ECO:0000256" key="3">
    <source>
        <dbReference type="ARBA" id="ARBA00023004"/>
    </source>
</evidence>
<dbReference type="Gene3D" id="1.10.760.10">
    <property type="entry name" value="Cytochrome c-like domain"/>
    <property type="match status" value="1"/>
</dbReference>
<accession>A0ABT9G4V4</accession>
<evidence type="ECO:0000256" key="1">
    <source>
        <dbReference type="ARBA" id="ARBA00022617"/>
    </source>
</evidence>
<keyword evidence="5" id="KW-0732">Signal</keyword>
<dbReference type="PROSITE" id="PS51007">
    <property type="entry name" value="CYTC"/>
    <property type="match status" value="1"/>
</dbReference>
<evidence type="ECO:0000313" key="7">
    <source>
        <dbReference type="EMBL" id="MDP4301508.1"/>
    </source>
</evidence>
<keyword evidence="1 4" id="KW-0349">Heme</keyword>
<gene>
    <name evidence="7" type="ORF">Q8X39_12735</name>
</gene>
<dbReference type="EMBL" id="JAUZEE010000006">
    <property type="protein sequence ID" value="MDP4301508.1"/>
    <property type="molecule type" value="Genomic_DNA"/>
</dbReference>
<comment type="caution">
    <text evidence="7">The sequence shown here is derived from an EMBL/GenBank/DDBJ whole genome shotgun (WGS) entry which is preliminary data.</text>
</comment>
<protein>
    <submittedName>
        <fullName evidence="7">C-type cytochrome</fullName>
    </submittedName>
</protein>
<dbReference type="InterPro" id="IPR009056">
    <property type="entry name" value="Cyt_c-like_dom"/>
</dbReference>
<dbReference type="Pfam" id="PF00034">
    <property type="entry name" value="Cytochrom_C"/>
    <property type="match status" value="1"/>
</dbReference>
<evidence type="ECO:0000259" key="6">
    <source>
        <dbReference type="PROSITE" id="PS51007"/>
    </source>
</evidence>
<name>A0ABT9G4V4_LEPDI</name>
<feature type="chain" id="PRO_5046431282" evidence="5">
    <location>
        <begin position="32"/>
        <end position="137"/>
    </location>
</feature>